<dbReference type="Gene3D" id="2.40.50.140">
    <property type="entry name" value="Nucleic acid-binding proteins"/>
    <property type="match status" value="1"/>
</dbReference>
<dbReference type="KEGG" id="mpau:ZMTM_09380"/>
<dbReference type="PROSITE" id="PS51857">
    <property type="entry name" value="CSD_2"/>
    <property type="match status" value="1"/>
</dbReference>
<evidence type="ECO:0000256" key="1">
    <source>
        <dbReference type="ARBA" id="ARBA00022553"/>
    </source>
</evidence>
<dbReference type="InterPro" id="IPR012340">
    <property type="entry name" value="NA-bd_OB-fold"/>
</dbReference>
<feature type="transmembrane region" description="Helical" evidence="2">
    <location>
        <begin position="172"/>
        <end position="190"/>
    </location>
</feature>
<feature type="transmembrane region" description="Helical" evidence="2">
    <location>
        <begin position="83"/>
        <end position="102"/>
    </location>
</feature>
<keyword evidence="1" id="KW-0597">Phosphoprotein</keyword>
<dbReference type="GO" id="GO:0043488">
    <property type="term" value="P:regulation of mRNA stability"/>
    <property type="evidence" value="ECO:0007669"/>
    <property type="project" value="TreeGrafter"/>
</dbReference>
<protein>
    <submittedName>
        <fullName evidence="4">DNA-binding protein</fullName>
    </submittedName>
</protein>
<dbReference type="GO" id="GO:0003730">
    <property type="term" value="F:mRNA 3'-UTR binding"/>
    <property type="evidence" value="ECO:0007669"/>
    <property type="project" value="TreeGrafter"/>
</dbReference>
<evidence type="ECO:0000256" key="2">
    <source>
        <dbReference type="SAM" id="Phobius"/>
    </source>
</evidence>
<dbReference type="Pfam" id="PF06961">
    <property type="entry name" value="DUF1294"/>
    <property type="match status" value="1"/>
</dbReference>
<dbReference type="SUPFAM" id="SSF50249">
    <property type="entry name" value="Nucleic acid-binding proteins"/>
    <property type="match status" value="1"/>
</dbReference>
<dbReference type="PANTHER" id="PTHR12962:SF1">
    <property type="entry name" value="COLD SHOCK DOMAIN-CONTAINING PROTEIN CG9705"/>
    <property type="match status" value="1"/>
</dbReference>
<dbReference type="Proteomes" id="UP000826722">
    <property type="component" value="Chromosome"/>
</dbReference>
<proteinExistence type="predicted"/>
<reference evidence="4" key="1">
    <citation type="journal article" date="2021" name="Arch. Microbiol.">
        <title>Methyloradius palustris gen. nov., sp. nov., a methanol-oxidizing bacterium isolated from snow.</title>
        <authorList>
            <person name="Miyadera T."/>
            <person name="Kojima H."/>
            <person name="Fukui M."/>
        </authorList>
    </citation>
    <scope>NUCLEOTIDE SEQUENCE</scope>
    <source>
        <strain evidence="4">Zm11</strain>
    </source>
</reference>
<evidence type="ECO:0000313" key="4">
    <source>
        <dbReference type="EMBL" id="BCM24679.1"/>
    </source>
</evidence>
<keyword evidence="4" id="KW-0238">DNA-binding</keyword>
<dbReference type="GO" id="GO:0003677">
    <property type="term" value="F:DNA binding"/>
    <property type="evidence" value="ECO:0007669"/>
    <property type="project" value="UniProtKB-KW"/>
</dbReference>
<keyword evidence="2" id="KW-0472">Membrane</keyword>
<feature type="domain" description="CSD" evidence="3">
    <location>
        <begin position="2"/>
        <end position="67"/>
    </location>
</feature>
<dbReference type="CDD" id="cd04458">
    <property type="entry name" value="CSP_CDS"/>
    <property type="match status" value="1"/>
</dbReference>
<keyword evidence="5" id="KW-1185">Reference proteome</keyword>
<dbReference type="SMART" id="SM00357">
    <property type="entry name" value="CSP"/>
    <property type="match status" value="1"/>
</dbReference>
<dbReference type="GO" id="GO:0005829">
    <property type="term" value="C:cytosol"/>
    <property type="evidence" value="ECO:0007669"/>
    <property type="project" value="UniProtKB-ARBA"/>
</dbReference>
<feature type="transmembrane region" description="Helical" evidence="2">
    <location>
        <begin position="108"/>
        <end position="126"/>
    </location>
</feature>
<evidence type="ECO:0000259" key="3">
    <source>
        <dbReference type="PROSITE" id="PS51857"/>
    </source>
</evidence>
<dbReference type="EMBL" id="AP024110">
    <property type="protein sequence ID" value="BCM24679.1"/>
    <property type="molecule type" value="Genomic_DNA"/>
</dbReference>
<dbReference type="InterPro" id="IPR052069">
    <property type="entry name" value="Ca-reg_mRNA-binding_domain"/>
</dbReference>
<organism evidence="4 5">
    <name type="scientific">Methyloradius palustris</name>
    <dbReference type="NCBI Taxonomy" id="2778876"/>
    <lineage>
        <taxon>Bacteria</taxon>
        <taxon>Pseudomonadati</taxon>
        <taxon>Pseudomonadota</taxon>
        <taxon>Betaproteobacteria</taxon>
        <taxon>Nitrosomonadales</taxon>
        <taxon>Methylophilaceae</taxon>
        <taxon>Methyloradius</taxon>
    </lineage>
</organism>
<dbReference type="InterPro" id="IPR010718">
    <property type="entry name" value="DUF1294"/>
</dbReference>
<evidence type="ECO:0000313" key="5">
    <source>
        <dbReference type="Proteomes" id="UP000826722"/>
    </source>
</evidence>
<keyword evidence="2" id="KW-0812">Transmembrane</keyword>
<sequence length="206" mass="23100">MRLQGRVTHWNDDKGFGFVYPIGGGQKAFVHIKAFSQSSYRPVDGDLISYDLSSDQKGRYVAKDVRFAGGDAKLTRAYKLKPFGTIFVSMFFISLAIATMVFHLPLTLIGLYLVTSIVTYIVYAIDKSAAQDGRRRTPESTLHLLSFVGGWPGALLAQKKLHHKSRKMEFQVGYWLTVIANCWGLGWMLTTKAGYDFLGYIAKMIP</sequence>
<keyword evidence="2" id="KW-1133">Transmembrane helix</keyword>
<dbReference type="Pfam" id="PF00313">
    <property type="entry name" value="CSD"/>
    <property type="match status" value="1"/>
</dbReference>
<gene>
    <name evidence="4" type="ORF">ZMTM_09380</name>
</gene>
<dbReference type="RefSeq" id="WP_221765183.1">
    <property type="nucleotide sequence ID" value="NZ_AP024110.1"/>
</dbReference>
<dbReference type="InterPro" id="IPR011129">
    <property type="entry name" value="CSD"/>
</dbReference>
<dbReference type="AlphaFoldDB" id="A0A8D5FYU1"/>
<dbReference type="PANTHER" id="PTHR12962">
    <property type="entry name" value="CALCIUM-REGULATED HEAT STABLE PROTEIN CRHSP-24-RELATED"/>
    <property type="match status" value="1"/>
</dbReference>
<accession>A0A8D5FYU1</accession>
<name>A0A8D5FYU1_9PROT</name>
<dbReference type="InterPro" id="IPR002059">
    <property type="entry name" value="CSP_DNA-bd"/>
</dbReference>